<keyword evidence="12" id="KW-1185">Reference proteome</keyword>
<comment type="subcellular location">
    <subcellularLocation>
        <location evidence="1 9">Cell membrane</location>
        <topology evidence="1 9">Multi-pass membrane protein</topology>
    </subcellularLocation>
</comment>
<evidence type="ECO:0000256" key="3">
    <source>
        <dbReference type="ARBA" id="ARBA00022475"/>
    </source>
</evidence>
<evidence type="ECO:0000256" key="9">
    <source>
        <dbReference type="RuleBase" id="RU363032"/>
    </source>
</evidence>
<dbReference type="EMBL" id="CP054836">
    <property type="protein sequence ID" value="QKV18301.1"/>
    <property type="molecule type" value="Genomic_DNA"/>
</dbReference>
<keyword evidence="2 9" id="KW-0813">Transport</keyword>
<dbReference type="PANTHER" id="PTHR43386:SF1">
    <property type="entry name" value="D,D-DIPEPTIDE TRANSPORT SYSTEM PERMEASE PROTEIN DDPC-RELATED"/>
    <property type="match status" value="1"/>
</dbReference>
<dbReference type="CDD" id="cd06261">
    <property type="entry name" value="TM_PBP2"/>
    <property type="match status" value="1"/>
</dbReference>
<dbReference type="KEGG" id="orm:HTY61_07460"/>
<dbReference type="Pfam" id="PF00528">
    <property type="entry name" value="BPD_transp_1"/>
    <property type="match status" value="1"/>
</dbReference>
<protein>
    <submittedName>
        <fullName evidence="11">ABC transporter permease</fullName>
    </submittedName>
</protein>
<evidence type="ECO:0000313" key="12">
    <source>
        <dbReference type="Proteomes" id="UP000509367"/>
    </source>
</evidence>
<name>A0A6N1VB95_9HYPH</name>
<comment type="similarity">
    <text evidence="9">Belongs to the binding-protein-dependent transport system permease family.</text>
</comment>
<proteinExistence type="inferred from homology"/>
<feature type="transmembrane region" description="Helical" evidence="9">
    <location>
        <begin position="24"/>
        <end position="49"/>
    </location>
</feature>
<evidence type="ECO:0000256" key="1">
    <source>
        <dbReference type="ARBA" id="ARBA00004651"/>
    </source>
</evidence>
<dbReference type="InterPro" id="IPR000515">
    <property type="entry name" value="MetI-like"/>
</dbReference>
<accession>A0A6N1VB95</accession>
<keyword evidence="6" id="KW-0653">Protein transport</keyword>
<feature type="transmembrane region" description="Helical" evidence="9">
    <location>
        <begin position="138"/>
        <end position="163"/>
    </location>
</feature>
<organism evidence="11 12">
    <name type="scientific">Oricola thermophila</name>
    <dbReference type="NCBI Taxonomy" id="2742145"/>
    <lineage>
        <taxon>Bacteria</taxon>
        <taxon>Pseudomonadati</taxon>
        <taxon>Pseudomonadota</taxon>
        <taxon>Alphaproteobacteria</taxon>
        <taxon>Hyphomicrobiales</taxon>
        <taxon>Ahrensiaceae</taxon>
        <taxon>Oricola</taxon>
    </lineage>
</organism>
<keyword evidence="7 9" id="KW-1133">Transmembrane helix</keyword>
<dbReference type="PANTHER" id="PTHR43386">
    <property type="entry name" value="OLIGOPEPTIDE TRANSPORT SYSTEM PERMEASE PROTEIN APPC"/>
    <property type="match status" value="1"/>
</dbReference>
<feature type="transmembrane region" description="Helical" evidence="9">
    <location>
        <begin position="92"/>
        <end position="118"/>
    </location>
</feature>
<reference evidence="11 12" key="1">
    <citation type="submission" date="2020-06" db="EMBL/GenBank/DDBJ databases">
        <title>Oricola thermophila sp. nov. isolated from a tidal sediments.</title>
        <authorList>
            <person name="Kwon K.K."/>
            <person name="Yang S.-H."/>
            <person name="Park M.-J."/>
        </authorList>
    </citation>
    <scope>NUCLEOTIDE SEQUENCE [LARGE SCALE GENOMIC DNA]</scope>
    <source>
        <strain evidence="11 12">MEBiC13590</strain>
    </source>
</reference>
<dbReference type="GO" id="GO:0005886">
    <property type="term" value="C:plasma membrane"/>
    <property type="evidence" value="ECO:0007669"/>
    <property type="project" value="UniProtKB-SubCell"/>
</dbReference>
<feature type="domain" description="ABC transmembrane type-1" evidence="10">
    <location>
        <begin position="90"/>
        <end position="279"/>
    </location>
</feature>
<evidence type="ECO:0000259" key="10">
    <source>
        <dbReference type="PROSITE" id="PS50928"/>
    </source>
</evidence>
<dbReference type="InterPro" id="IPR035906">
    <property type="entry name" value="MetI-like_sf"/>
</dbReference>
<keyword evidence="3" id="KW-1003">Cell membrane</keyword>
<evidence type="ECO:0000256" key="2">
    <source>
        <dbReference type="ARBA" id="ARBA00022448"/>
    </source>
</evidence>
<feature type="transmembrane region" description="Helical" evidence="9">
    <location>
        <begin position="206"/>
        <end position="236"/>
    </location>
</feature>
<evidence type="ECO:0000256" key="7">
    <source>
        <dbReference type="ARBA" id="ARBA00022989"/>
    </source>
</evidence>
<dbReference type="GO" id="GO:0015031">
    <property type="term" value="P:protein transport"/>
    <property type="evidence" value="ECO:0007669"/>
    <property type="project" value="UniProtKB-KW"/>
</dbReference>
<feature type="transmembrane region" description="Helical" evidence="9">
    <location>
        <begin position="256"/>
        <end position="278"/>
    </location>
</feature>
<dbReference type="Proteomes" id="UP000509367">
    <property type="component" value="Chromosome"/>
</dbReference>
<keyword evidence="4 9" id="KW-0812">Transmembrane</keyword>
<keyword evidence="8 9" id="KW-0472">Membrane</keyword>
<dbReference type="PROSITE" id="PS50928">
    <property type="entry name" value="ABC_TM1"/>
    <property type="match status" value="1"/>
</dbReference>
<evidence type="ECO:0000256" key="4">
    <source>
        <dbReference type="ARBA" id="ARBA00022692"/>
    </source>
</evidence>
<dbReference type="GO" id="GO:0055085">
    <property type="term" value="P:transmembrane transport"/>
    <property type="evidence" value="ECO:0007669"/>
    <property type="project" value="InterPro"/>
</dbReference>
<dbReference type="GO" id="GO:0015833">
    <property type="term" value="P:peptide transport"/>
    <property type="evidence" value="ECO:0007669"/>
    <property type="project" value="UniProtKB-KW"/>
</dbReference>
<evidence type="ECO:0000256" key="6">
    <source>
        <dbReference type="ARBA" id="ARBA00022927"/>
    </source>
</evidence>
<gene>
    <name evidence="11" type="ORF">HTY61_07460</name>
</gene>
<keyword evidence="5" id="KW-0571">Peptide transport</keyword>
<dbReference type="SUPFAM" id="SSF161098">
    <property type="entry name" value="MetI-like"/>
    <property type="match status" value="1"/>
</dbReference>
<dbReference type="InterPro" id="IPR050366">
    <property type="entry name" value="BP-dependent_transpt_permease"/>
</dbReference>
<sequence length="291" mass="30623">MARSAGAAVTSMNWLNKMRPGAGFPWLAFGFLALLLICVVFGSALAGSAATKMNLGARMVPPGTLEGGFLNILGTDSLGRSMLARLAFAARMTLLIAGSAVLFSLVVGGTLGLISGYFGGVVGAVLMRIADILQSFPAVLLAIVVLYIFGSGPLNIVMVLAVTRAPVYLRTARALTLELRTRLFTDAARSFGGSGAYILRRHITPIVVPTLLSIATVDFAVVMLAEAGLSFLGIGIQPPDVTWGLMVSQGRTYVAQAWWLAFLPGLAIMLTALSANIVSNWFREQSDGGDR</sequence>
<dbReference type="AlphaFoldDB" id="A0A6N1VB95"/>
<evidence type="ECO:0000256" key="8">
    <source>
        <dbReference type="ARBA" id="ARBA00023136"/>
    </source>
</evidence>
<evidence type="ECO:0000313" key="11">
    <source>
        <dbReference type="EMBL" id="QKV18301.1"/>
    </source>
</evidence>
<evidence type="ECO:0000256" key="5">
    <source>
        <dbReference type="ARBA" id="ARBA00022856"/>
    </source>
</evidence>
<dbReference type="Gene3D" id="1.10.3720.10">
    <property type="entry name" value="MetI-like"/>
    <property type="match status" value="1"/>
</dbReference>